<dbReference type="RefSeq" id="WP_110966564.1">
    <property type="nucleotide sequence ID" value="NZ_CP029693.1"/>
</dbReference>
<gene>
    <name evidence="3" type="ORF">DKY63_25060</name>
</gene>
<evidence type="ECO:0000313" key="3">
    <source>
        <dbReference type="EMBL" id="AWY43004.1"/>
    </source>
</evidence>
<dbReference type="InterPro" id="IPR025328">
    <property type="entry name" value="DUF4234"/>
</dbReference>
<organism evidence="3 4">
    <name type="scientific">Pseudomonas putida</name>
    <name type="common">Arthrobacter siderocapsulatus</name>
    <dbReference type="NCBI Taxonomy" id="303"/>
    <lineage>
        <taxon>Bacteria</taxon>
        <taxon>Pseudomonadati</taxon>
        <taxon>Pseudomonadota</taxon>
        <taxon>Gammaproteobacteria</taxon>
        <taxon>Pseudomonadales</taxon>
        <taxon>Pseudomonadaceae</taxon>
        <taxon>Pseudomonas</taxon>
    </lineage>
</organism>
<keyword evidence="1" id="KW-0472">Membrane</keyword>
<keyword evidence="1" id="KW-1133">Transmembrane helix</keyword>
<dbReference type="Pfam" id="PF14018">
    <property type="entry name" value="DUF4234"/>
    <property type="match status" value="1"/>
</dbReference>
<evidence type="ECO:0000256" key="1">
    <source>
        <dbReference type="SAM" id="Phobius"/>
    </source>
</evidence>
<evidence type="ECO:0000313" key="4">
    <source>
        <dbReference type="Proteomes" id="UP000250299"/>
    </source>
</evidence>
<reference evidence="3 4" key="1">
    <citation type="submission" date="2018-05" db="EMBL/GenBank/DDBJ databases">
        <title>Whole genome sequence of Pseudomonas putida JBC17.</title>
        <authorList>
            <person name="Lee Y.H."/>
            <person name="David K."/>
        </authorList>
    </citation>
    <scope>NUCLEOTIDE SEQUENCE [LARGE SCALE GENOMIC DNA]</scope>
    <source>
        <strain evidence="3 4">JBC17</strain>
    </source>
</reference>
<name>A0A2Z4RT37_PSEPU</name>
<dbReference type="AlphaFoldDB" id="A0A2Z4RT37"/>
<dbReference type="OrthoDB" id="7060663at2"/>
<feature type="domain" description="DUF4234" evidence="2">
    <location>
        <begin position="17"/>
        <end position="103"/>
    </location>
</feature>
<dbReference type="Proteomes" id="UP000250299">
    <property type="component" value="Chromosome"/>
</dbReference>
<protein>
    <submittedName>
        <fullName evidence="3">DUF4234 domain-containing protein</fullName>
    </submittedName>
</protein>
<accession>A0A2Z4RT37</accession>
<feature type="transmembrane region" description="Helical" evidence="1">
    <location>
        <begin position="15"/>
        <end position="35"/>
    </location>
</feature>
<feature type="transmembrane region" description="Helical" evidence="1">
    <location>
        <begin position="47"/>
        <end position="69"/>
    </location>
</feature>
<sequence>MSDISTLKEKINTKTFHFILLSLITVGLYSYIWLYKVSMAIEEVTHIKVMSTTFLIGYLVFMGMGSLLVQIFNPVASGLGLVWAITVWSITVIWCFRVRKALRTYASIEHGFKPRINRLFSVLVTFFHVNYCINALPRDKQKHEDKKQLKNEAINA</sequence>
<keyword evidence="1" id="KW-0812">Transmembrane</keyword>
<feature type="transmembrane region" description="Helical" evidence="1">
    <location>
        <begin position="75"/>
        <end position="96"/>
    </location>
</feature>
<evidence type="ECO:0000259" key="2">
    <source>
        <dbReference type="Pfam" id="PF14018"/>
    </source>
</evidence>
<proteinExistence type="predicted"/>
<dbReference type="EMBL" id="CP029693">
    <property type="protein sequence ID" value="AWY43004.1"/>
    <property type="molecule type" value="Genomic_DNA"/>
</dbReference>